<dbReference type="RefSeq" id="WP_250919019.1">
    <property type="nucleotide sequence ID" value="NZ_JAMQAW010000008.1"/>
</dbReference>
<reference evidence="1" key="1">
    <citation type="submission" date="2022-06" db="EMBL/GenBank/DDBJ databases">
        <title>Genome public.</title>
        <authorList>
            <person name="Sun Q."/>
        </authorList>
    </citation>
    <scope>NUCLEOTIDE SEQUENCE</scope>
    <source>
        <strain evidence="1">CWNU-1</strain>
    </source>
</reference>
<dbReference type="EMBL" id="JAMQAW010000008">
    <property type="protein sequence ID" value="MCM2388679.1"/>
    <property type="molecule type" value="Genomic_DNA"/>
</dbReference>
<sequence>MTAPLDLGWARFGEPVDDWFCLARFSGPHREIVLDVVARATETPGETLRAACEVGEAAHLASGLRLALEHPVAHARMGAAPAPWT</sequence>
<keyword evidence="2" id="KW-1185">Reference proteome</keyword>
<evidence type="ECO:0000313" key="1">
    <source>
        <dbReference type="EMBL" id="MCM2388679.1"/>
    </source>
</evidence>
<protein>
    <submittedName>
        <fullName evidence="1">Uncharacterized protein</fullName>
    </submittedName>
</protein>
<accession>A0ABT0UJR0</accession>
<organism evidence="1 2">
    <name type="scientific">Streptomyces albipurpureus</name>
    <dbReference type="NCBI Taxonomy" id="2897419"/>
    <lineage>
        <taxon>Bacteria</taxon>
        <taxon>Bacillati</taxon>
        <taxon>Actinomycetota</taxon>
        <taxon>Actinomycetes</taxon>
        <taxon>Kitasatosporales</taxon>
        <taxon>Streptomycetaceae</taxon>
        <taxon>Streptomyces</taxon>
    </lineage>
</organism>
<name>A0ABT0UJR0_9ACTN</name>
<evidence type="ECO:0000313" key="2">
    <source>
        <dbReference type="Proteomes" id="UP001431429"/>
    </source>
</evidence>
<dbReference type="Proteomes" id="UP001431429">
    <property type="component" value="Unassembled WGS sequence"/>
</dbReference>
<comment type="caution">
    <text evidence="1">The sequence shown here is derived from an EMBL/GenBank/DDBJ whole genome shotgun (WGS) entry which is preliminary data.</text>
</comment>
<gene>
    <name evidence="1" type="ORF">NBG84_10290</name>
</gene>
<proteinExistence type="predicted"/>